<keyword evidence="1" id="KW-1133">Transmembrane helix</keyword>
<evidence type="ECO:0008006" key="4">
    <source>
        <dbReference type="Google" id="ProtNLM"/>
    </source>
</evidence>
<feature type="transmembrane region" description="Helical" evidence="1">
    <location>
        <begin position="108"/>
        <end position="127"/>
    </location>
</feature>
<accession>A0A3D4VD69</accession>
<organism evidence="2 3">
    <name type="scientific">Gemmatimonas aurantiaca</name>
    <dbReference type="NCBI Taxonomy" id="173480"/>
    <lineage>
        <taxon>Bacteria</taxon>
        <taxon>Pseudomonadati</taxon>
        <taxon>Gemmatimonadota</taxon>
        <taxon>Gemmatimonadia</taxon>
        <taxon>Gemmatimonadales</taxon>
        <taxon>Gemmatimonadaceae</taxon>
        <taxon>Gemmatimonas</taxon>
    </lineage>
</organism>
<reference evidence="2 3" key="1">
    <citation type="journal article" date="2018" name="Nat. Biotechnol.">
        <title>A standardized bacterial taxonomy based on genome phylogeny substantially revises the tree of life.</title>
        <authorList>
            <person name="Parks D.H."/>
            <person name="Chuvochina M."/>
            <person name="Waite D.W."/>
            <person name="Rinke C."/>
            <person name="Skarshewski A."/>
            <person name="Chaumeil P.A."/>
            <person name="Hugenholtz P."/>
        </authorList>
    </citation>
    <scope>NUCLEOTIDE SEQUENCE [LARGE SCALE GENOMIC DNA]</scope>
    <source>
        <strain evidence="2">UBA8844</strain>
    </source>
</reference>
<feature type="transmembrane region" description="Helical" evidence="1">
    <location>
        <begin position="147"/>
        <end position="168"/>
    </location>
</feature>
<evidence type="ECO:0000313" key="2">
    <source>
        <dbReference type="EMBL" id="HCT59035.1"/>
    </source>
</evidence>
<name>A0A3D4VD69_9BACT</name>
<evidence type="ECO:0000313" key="3">
    <source>
        <dbReference type="Proteomes" id="UP000264071"/>
    </source>
</evidence>
<keyword evidence="1" id="KW-0812">Transmembrane</keyword>
<sequence length="177" mass="19237">MRIFSWLFLATLSLVLLVQLTVLGAPLRGPEAPAGIISFELAFATERADAIVHAWRNAGVLETARVSLGLDVVFLLVYPPFLALSVGLLRTVEQRHAASSFGDLGRPLMWLVLCCAPLDGLENYLLWQTLAQGPTPTRALLAGTAATIKFLLVATAGLWCLIAVARFARRLSRRATR</sequence>
<gene>
    <name evidence="2" type="ORF">DGD08_17680</name>
</gene>
<dbReference type="OMA" id="HEILMRT"/>
<comment type="caution">
    <text evidence="2">The sequence shown here is derived from an EMBL/GenBank/DDBJ whole genome shotgun (WGS) entry which is preliminary data.</text>
</comment>
<dbReference type="AlphaFoldDB" id="A0A3D4VD69"/>
<keyword evidence="1" id="KW-0472">Membrane</keyword>
<proteinExistence type="predicted"/>
<dbReference type="Proteomes" id="UP000264071">
    <property type="component" value="Unassembled WGS sequence"/>
</dbReference>
<dbReference type="EMBL" id="DPIY01000012">
    <property type="protein sequence ID" value="HCT59035.1"/>
    <property type="molecule type" value="Genomic_DNA"/>
</dbReference>
<feature type="transmembrane region" description="Helical" evidence="1">
    <location>
        <begin position="66"/>
        <end position="88"/>
    </location>
</feature>
<protein>
    <recommendedName>
        <fullName evidence="4">DUF4328 domain-containing protein</fullName>
    </recommendedName>
</protein>
<evidence type="ECO:0000256" key="1">
    <source>
        <dbReference type="SAM" id="Phobius"/>
    </source>
</evidence>